<protein>
    <submittedName>
        <fullName evidence="2">Uncharacterized protein</fullName>
    </submittedName>
</protein>
<dbReference type="EMBL" id="JAJFAZ020000008">
    <property type="protein sequence ID" value="KAI5313404.1"/>
    <property type="molecule type" value="Genomic_DNA"/>
</dbReference>
<organism evidence="2 3">
    <name type="scientific">Prunus dulcis</name>
    <name type="common">Almond</name>
    <name type="synonym">Amygdalus dulcis</name>
    <dbReference type="NCBI Taxonomy" id="3755"/>
    <lineage>
        <taxon>Eukaryota</taxon>
        <taxon>Viridiplantae</taxon>
        <taxon>Streptophyta</taxon>
        <taxon>Embryophyta</taxon>
        <taxon>Tracheophyta</taxon>
        <taxon>Spermatophyta</taxon>
        <taxon>Magnoliopsida</taxon>
        <taxon>eudicotyledons</taxon>
        <taxon>Gunneridae</taxon>
        <taxon>Pentapetalae</taxon>
        <taxon>rosids</taxon>
        <taxon>fabids</taxon>
        <taxon>Rosales</taxon>
        <taxon>Rosaceae</taxon>
        <taxon>Amygdaloideae</taxon>
        <taxon>Amygdaleae</taxon>
        <taxon>Prunus</taxon>
    </lineage>
</organism>
<evidence type="ECO:0000256" key="1">
    <source>
        <dbReference type="SAM" id="MobiDB-lite"/>
    </source>
</evidence>
<sequence>MNVLLCSIKTLEWLYDVSSVEVGQHSYWPLANTPGCGVGLISLNNGFLFFPNLIKYKEKEIRVVLCLLFKMVSQHQTKDSGSKKNGDKELGMVAPQDISLRRRRIVHCVFGTLQRVPLVDKKWSQIPKEIKEQIWEAVDTGLLSLGRNSSTIIDCLEKDMHDWRMELEETMPEVEKLNRSTLWKRARQDKQGNIPDPKCGRRKQN</sequence>
<proteinExistence type="predicted"/>
<dbReference type="Proteomes" id="UP001054821">
    <property type="component" value="Chromosome 8"/>
</dbReference>
<reference evidence="2 3" key="1">
    <citation type="journal article" date="2022" name="G3 (Bethesda)">
        <title>Whole-genome sequence and methylome profiling of the almond [Prunus dulcis (Mill.) D.A. Webb] cultivar 'Nonpareil'.</title>
        <authorList>
            <person name="D'Amico-Willman K.M."/>
            <person name="Ouma W.Z."/>
            <person name="Meulia T."/>
            <person name="Sideli G.M."/>
            <person name="Gradziel T.M."/>
            <person name="Fresnedo-Ramirez J."/>
        </authorList>
    </citation>
    <scope>NUCLEOTIDE SEQUENCE [LARGE SCALE GENOMIC DNA]</scope>
    <source>
        <strain evidence="2">Clone GOH B32 T37-40</strain>
    </source>
</reference>
<keyword evidence="3" id="KW-1185">Reference proteome</keyword>
<gene>
    <name evidence="2" type="ORF">L3X38_042578</name>
</gene>
<evidence type="ECO:0000313" key="3">
    <source>
        <dbReference type="Proteomes" id="UP001054821"/>
    </source>
</evidence>
<comment type="caution">
    <text evidence="2">The sequence shown here is derived from an EMBL/GenBank/DDBJ whole genome shotgun (WGS) entry which is preliminary data.</text>
</comment>
<name>A0AAD4YLP0_PRUDU</name>
<accession>A0AAD4YLP0</accession>
<feature type="region of interest" description="Disordered" evidence="1">
    <location>
        <begin position="179"/>
        <end position="205"/>
    </location>
</feature>
<dbReference type="AlphaFoldDB" id="A0AAD4YLP0"/>
<evidence type="ECO:0000313" key="2">
    <source>
        <dbReference type="EMBL" id="KAI5313404.1"/>
    </source>
</evidence>